<dbReference type="InterPro" id="IPR020904">
    <property type="entry name" value="Sc_DH/Rdtase_CS"/>
</dbReference>
<comment type="similarity">
    <text evidence="1">Belongs to the short-chain dehydrogenases/reductases (SDR) family.</text>
</comment>
<accession>A0AAE0I1U4</accession>
<dbReference type="SUPFAM" id="SSF51735">
    <property type="entry name" value="NAD(P)-binding Rossmann-fold domains"/>
    <property type="match status" value="1"/>
</dbReference>
<keyword evidence="3" id="KW-0560">Oxidoreductase</keyword>
<reference evidence="4" key="1">
    <citation type="journal article" date="2023" name="Mol. Phylogenet. Evol.">
        <title>Genome-scale phylogeny and comparative genomics of the fungal order Sordariales.</title>
        <authorList>
            <person name="Hensen N."/>
            <person name="Bonometti L."/>
            <person name="Westerberg I."/>
            <person name="Brannstrom I.O."/>
            <person name="Guillou S."/>
            <person name="Cros-Aarteil S."/>
            <person name="Calhoun S."/>
            <person name="Haridas S."/>
            <person name="Kuo A."/>
            <person name="Mondo S."/>
            <person name="Pangilinan J."/>
            <person name="Riley R."/>
            <person name="LaButti K."/>
            <person name="Andreopoulos B."/>
            <person name="Lipzen A."/>
            <person name="Chen C."/>
            <person name="Yan M."/>
            <person name="Daum C."/>
            <person name="Ng V."/>
            <person name="Clum A."/>
            <person name="Steindorff A."/>
            <person name="Ohm R.A."/>
            <person name="Martin F."/>
            <person name="Silar P."/>
            <person name="Natvig D.O."/>
            <person name="Lalanne C."/>
            <person name="Gautier V."/>
            <person name="Ament-Velasquez S.L."/>
            <person name="Kruys A."/>
            <person name="Hutchinson M.I."/>
            <person name="Powell A.J."/>
            <person name="Barry K."/>
            <person name="Miller A.N."/>
            <person name="Grigoriev I.V."/>
            <person name="Debuchy R."/>
            <person name="Gladieux P."/>
            <person name="Hiltunen Thoren M."/>
            <person name="Johannesson H."/>
        </authorList>
    </citation>
    <scope>NUCLEOTIDE SEQUENCE</scope>
    <source>
        <strain evidence="4">CBS 118394</strain>
    </source>
</reference>
<evidence type="ECO:0000256" key="2">
    <source>
        <dbReference type="ARBA" id="ARBA00022857"/>
    </source>
</evidence>
<dbReference type="PROSITE" id="PS00061">
    <property type="entry name" value="ADH_SHORT"/>
    <property type="match status" value="1"/>
</dbReference>
<dbReference type="GO" id="GO:0016491">
    <property type="term" value="F:oxidoreductase activity"/>
    <property type="evidence" value="ECO:0007669"/>
    <property type="project" value="UniProtKB-KW"/>
</dbReference>
<keyword evidence="5" id="KW-1185">Reference proteome</keyword>
<dbReference type="InterPro" id="IPR036291">
    <property type="entry name" value="NAD(P)-bd_dom_sf"/>
</dbReference>
<dbReference type="AlphaFoldDB" id="A0AAE0I1U4"/>
<comment type="caution">
    <text evidence="4">The sequence shown here is derived from an EMBL/GenBank/DDBJ whole genome shotgun (WGS) entry which is preliminary data.</text>
</comment>
<dbReference type="Proteomes" id="UP001283341">
    <property type="component" value="Unassembled WGS sequence"/>
</dbReference>
<evidence type="ECO:0000256" key="3">
    <source>
        <dbReference type="ARBA" id="ARBA00023002"/>
    </source>
</evidence>
<keyword evidence="2" id="KW-0521">NADP</keyword>
<dbReference type="Gene3D" id="3.40.50.720">
    <property type="entry name" value="NAD(P)-binding Rossmann-like Domain"/>
    <property type="match status" value="1"/>
</dbReference>
<protein>
    <submittedName>
        <fullName evidence="4">Estradiol 17 beta-dehydrogenase</fullName>
    </submittedName>
</protein>
<reference evidence="4" key="2">
    <citation type="submission" date="2023-06" db="EMBL/GenBank/DDBJ databases">
        <authorList>
            <consortium name="Lawrence Berkeley National Laboratory"/>
            <person name="Haridas S."/>
            <person name="Hensen N."/>
            <person name="Bonometti L."/>
            <person name="Westerberg I."/>
            <person name="Brannstrom I.O."/>
            <person name="Guillou S."/>
            <person name="Cros-Aarteil S."/>
            <person name="Calhoun S."/>
            <person name="Kuo A."/>
            <person name="Mondo S."/>
            <person name="Pangilinan J."/>
            <person name="Riley R."/>
            <person name="Labutti K."/>
            <person name="Andreopoulos B."/>
            <person name="Lipzen A."/>
            <person name="Chen C."/>
            <person name="Yanf M."/>
            <person name="Daum C."/>
            <person name="Ng V."/>
            <person name="Clum A."/>
            <person name="Steindorff A."/>
            <person name="Ohm R."/>
            <person name="Martin F."/>
            <person name="Silar P."/>
            <person name="Natvig D."/>
            <person name="Lalanne C."/>
            <person name="Gautier V."/>
            <person name="Ament-Velasquez S.L."/>
            <person name="Kruys A."/>
            <person name="Hutchinson M.I."/>
            <person name="Powell A.J."/>
            <person name="Barry K."/>
            <person name="Miller A.N."/>
            <person name="Grigoriev I.V."/>
            <person name="Debuchy R."/>
            <person name="Gladieux P."/>
            <person name="Thoren M.H."/>
            <person name="Johannesson H."/>
        </authorList>
    </citation>
    <scope>NUCLEOTIDE SEQUENCE</scope>
    <source>
        <strain evidence="4">CBS 118394</strain>
    </source>
</reference>
<dbReference type="PANTHER" id="PTHR24320:SF236">
    <property type="entry name" value="SHORT-CHAIN DEHYDROGENASE-RELATED"/>
    <property type="match status" value="1"/>
</dbReference>
<evidence type="ECO:0000313" key="5">
    <source>
        <dbReference type="Proteomes" id="UP001283341"/>
    </source>
</evidence>
<evidence type="ECO:0000256" key="1">
    <source>
        <dbReference type="ARBA" id="ARBA00006484"/>
    </source>
</evidence>
<proteinExistence type="inferred from homology"/>
<evidence type="ECO:0000313" key="4">
    <source>
        <dbReference type="EMBL" id="KAK3316935.1"/>
    </source>
</evidence>
<dbReference type="InterPro" id="IPR002347">
    <property type="entry name" value="SDR_fam"/>
</dbReference>
<organism evidence="4 5">
    <name type="scientific">Apodospora peruviana</name>
    <dbReference type="NCBI Taxonomy" id="516989"/>
    <lineage>
        <taxon>Eukaryota</taxon>
        <taxon>Fungi</taxon>
        <taxon>Dikarya</taxon>
        <taxon>Ascomycota</taxon>
        <taxon>Pezizomycotina</taxon>
        <taxon>Sordariomycetes</taxon>
        <taxon>Sordariomycetidae</taxon>
        <taxon>Sordariales</taxon>
        <taxon>Lasiosphaeriaceae</taxon>
        <taxon>Apodospora</taxon>
    </lineage>
</organism>
<dbReference type="EMBL" id="JAUEDM010000005">
    <property type="protein sequence ID" value="KAK3316935.1"/>
    <property type="molecule type" value="Genomic_DNA"/>
</dbReference>
<gene>
    <name evidence="4" type="ORF">B0H66DRAFT_576591</name>
</gene>
<sequence length="340" mass="37244">MPSFSTFLTHFFPPKSKFTDRDVPDLQGNVYIVTGANTGIGKEVARVLYAKNAKVYVAARPEEKAQNAISEIQNTVTASTGSLIFLHLKLSDLTKVKATVGTFLAQEQKLHVLFNNAGVMVSTVDPPLKSAQGHGLGLGVNCVGTFLFIQLLTPTFVATARSEPPNTVRVVWVSSFGLELFAQSDVGLSTKNLDYHIPKDATERYGQSKIGAWALGVEYAKRYKGNGIVSVPINPGNLQTELARDQKAMVKLIAKLLCYPAINGAYTELHAACSDDVTVEKADWGTEYPRLTKLLLAPWGRIYPLRPDLTKATMTEAEGGTGRTSKFWDWTEQQQVEAYL</sequence>
<name>A0AAE0I1U4_9PEZI</name>
<dbReference type="PRINTS" id="PR00081">
    <property type="entry name" value="GDHRDH"/>
</dbReference>
<dbReference type="Pfam" id="PF00106">
    <property type="entry name" value="adh_short"/>
    <property type="match status" value="1"/>
</dbReference>
<dbReference type="PANTHER" id="PTHR24320">
    <property type="entry name" value="RETINOL DEHYDROGENASE"/>
    <property type="match status" value="1"/>
</dbReference>